<comment type="caution">
    <text evidence="3">The sequence shown here is derived from an EMBL/GenBank/DDBJ whole genome shotgun (WGS) entry which is preliminary data.</text>
</comment>
<proteinExistence type="predicted"/>
<feature type="coiled-coil region" evidence="2">
    <location>
        <begin position="10"/>
        <end position="69"/>
    </location>
</feature>
<dbReference type="KEGG" id="cchv:BTM20_04945"/>
<evidence type="ECO:0000256" key="1">
    <source>
        <dbReference type="ARBA" id="ARBA00022795"/>
    </source>
</evidence>
<keyword evidence="3" id="KW-0966">Cell projection</keyword>
<evidence type="ECO:0000313" key="3">
    <source>
        <dbReference type="EMBL" id="MBX7291113.1"/>
    </source>
</evidence>
<reference evidence="3 4" key="1">
    <citation type="submission" date="2021-08" db="EMBL/GenBank/DDBJ databases">
        <title>Genome sequence analysis of Clostridium chauvoei strains of European origin and evaluation of typing options for outbreak investigations.</title>
        <authorList>
            <person name="Abdel-Glil M."/>
            <person name="Thomas P."/>
            <person name="Seyboldt C."/>
        </authorList>
    </citation>
    <scope>NUCLEOTIDE SEQUENCE [LARGE SCALE GENOMIC DNA]</scope>
    <source>
        <strain evidence="3 4">S0260-09</strain>
    </source>
</reference>
<evidence type="ECO:0000313" key="4">
    <source>
        <dbReference type="Proteomes" id="UP000775179"/>
    </source>
</evidence>
<dbReference type="RefSeq" id="WP_021875196.1">
    <property type="nucleotide sequence ID" value="NZ_CP018624.1"/>
</dbReference>
<name>A0ABD4RIT1_9CLOT</name>
<dbReference type="Proteomes" id="UP000775179">
    <property type="component" value="Unassembled WGS sequence"/>
</dbReference>
<dbReference type="AlphaFoldDB" id="A0ABD4RIT1"/>
<dbReference type="GO" id="GO:0044781">
    <property type="term" value="P:bacterial-type flagellum organization"/>
    <property type="evidence" value="ECO:0007669"/>
    <property type="project" value="UniProtKB-KW"/>
</dbReference>
<accession>A0ABD4RIT1</accession>
<keyword evidence="3" id="KW-0282">Flagellum</keyword>
<gene>
    <name evidence="3" type="ORF">K4H94_08760</name>
</gene>
<protein>
    <submittedName>
        <fullName evidence="3">Flagellar protein FlgN</fullName>
    </submittedName>
</protein>
<dbReference type="GeneID" id="66301204"/>
<dbReference type="InterPro" id="IPR036679">
    <property type="entry name" value="FlgN-like_sf"/>
</dbReference>
<dbReference type="Pfam" id="PF05130">
    <property type="entry name" value="FlgN"/>
    <property type="match status" value="1"/>
</dbReference>
<keyword evidence="2" id="KW-0175">Coiled coil</keyword>
<dbReference type="Gene3D" id="1.20.58.300">
    <property type="entry name" value="FlgN-like"/>
    <property type="match status" value="1"/>
</dbReference>
<evidence type="ECO:0000256" key="2">
    <source>
        <dbReference type="SAM" id="Coils"/>
    </source>
</evidence>
<keyword evidence="1" id="KW-1005">Bacterial flagellum biogenesis</keyword>
<keyword evidence="3" id="KW-0969">Cilium</keyword>
<dbReference type="EMBL" id="JAIFTX010000017">
    <property type="protein sequence ID" value="MBX7291113.1"/>
    <property type="molecule type" value="Genomic_DNA"/>
</dbReference>
<dbReference type="InterPro" id="IPR007809">
    <property type="entry name" value="FlgN-like"/>
</dbReference>
<dbReference type="SUPFAM" id="SSF140566">
    <property type="entry name" value="FlgN-like"/>
    <property type="match status" value="1"/>
</dbReference>
<organism evidence="3 4">
    <name type="scientific">Clostridium chauvoei</name>
    <dbReference type="NCBI Taxonomy" id="46867"/>
    <lineage>
        <taxon>Bacteria</taxon>
        <taxon>Bacillati</taxon>
        <taxon>Bacillota</taxon>
        <taxon>Clostridia</taxon>
        <taxon>Eubacteriales</taxon>
        <taxon>Clostridiaceae</taxon>
        <taxon>Clostridium</taxon>
    </lineage>
</organism>
<sequence length="140" mass="16413">MINEIVVLLIKVLVKEKKALNKLLELLDKQYELLMNKDIFGLEEVVEKIQHCNKEVAEIEIERRKLLGNFTITDVLKNTEDIELDNVYREIKKVLNAIQLQKDTNELLLKQQLSLTNRLLTIINPNREVPVYNSYGNINR</sequence>